<feature type="transmembrane region" description="Helical" evidence="1">
    <location>
        <begin position="315"/>
        <end position="333"/>
    </location>
</feature>
<keyword evidence="3" id="KW-1185">Reference proteome</keyword>
<dbReference type="Proteomes" id="UP001597314">
    <property type="component" value="Unassembled WGS sequence"/>
</dbReference>
<keyword evidence="1" id="KW-1133">Transmembrane helix</keyword>
<feature type="transmembrane region" description="Helical" evidence="1">
    <location>
        <begin position="85"/>
        <end position="105"/>
    </location>
</feature>
<feature type="transmembrane region" description="Helical" evidence="1">
    <location>
        <begin position="50"/>
        <end position="73"/>
    </location>
</feature>
<evidence type="ECO:0000256" key="1">
    <source>
        <dbReference type="SAM" id="Phobius"/>
    </source>
</evidence>
<proteinExistence type="predicted"/>
<feature type="transmembrane region" description="Helical" evidence="1">
    <location>
        <begin position="236"/>
        <end position="256"/>
    </location>
</feature>
<comment type="caution">
    <text evidence="2">The sequence shown here is derived from an EMBL/GenBank/DDBJ whole genome shotgun (WGS) entry which is preliminary data.</text>
</comment>
<dbReference type="InterPro" id="IPR010640">
    <property type="entry name" value="Low_temperature_requirement_A"/>
</dbReference>
<dbReference type="RefSeq" id="WP_378479452.1">
    <property type="nucleotide sequence ID" value="NZ_JBHUIW010000026.1"/>
</dbReference>
<dbReference type="PANTHER" id="PTHR36840">
    <property type="entry name" value="BLL5714 PROTEIN"/>
    <property type="match status" value="1"/>
</dbReference>
<feature type="transmembrane region" description="Helical" evidence="1">
    <location>
        <begin position="142"/>
        <end position="162"/>
    </location>
</feature>
<accession>A0ABW5AMX6</accession>
<dbReference type="EMBL" id="JBHUIW010000026">
    <property type="protein sequence ID" value="MFD2184308.1"/>
    <property type="molecule type" value="Genomic_DNA"/>
</dbReference>
<organism evidence="2 3">
    <name type="scientific">Rhodoplanes azumiensis</name>
    <dbReference type="NCBI Taxonomy" id="1897628"/>
    <lineage>
        <taxon>Bacteria</taxon>
        <taxon>Pseudomonadati</taxon>
        <taxon>Pseudomonadota</taxon>
        <taxon>Alphaproteobacteria</taxon>
        <taxon>Hyphomicrobiales</taxon>
        <taxon>Nitrobacteraceae</taxon>
        <taxon>Rhodoplanes</taxon>
    </lineage>
</organism>
<feature type="transmembrane region" description="Helical" evidence="1">
    <location>
        <begin position="168"/>
        <end position="189"/>
    </location>
</feature>
<keyword evidence="1" id="KW-0812">Transmembrane</keyword>
<gene>
    <name evidence="2" type="ORF">ACFSOX_19310</name>
</gene>
<protein>
    <submittedName>
        <fullName evidence="2">Low temperature requirement protein A</fullName>
    </submittedName>
</protein>
<reference evidence="3" key="1">
    <citation type="journal article" date="2019" name="Int. J. Syst. Evol. Microbiol.">
        <title>The Global Catalogue of Microorganisms (GCM) 10K type strain sequencing project: providing services to taxonomists for standard genome sequencing and annotation.</title>
        <authorList>
            <consortium name="The Broad Institute Genomics Platform"/>
            <consortium name="The Broad Institute Genome Sequencing Center for Infectious Disease"/>
            <person name="Wu L."/>
            <person name="Ma J."/>
        </authorList>
    </citation>
    <scope>NUCLEOTIDE SEQUENCE [LARGE SCALE GENOMIC DNA]</scope>
    <source>
        <strain evidence="3">CGMCC 1.6774</strain>
    </source>
</reference>
<name>A0ABW5AMX6_9BRAD</name>
<feature type="transmembrane region" description="Helical" evidence="1">
    <location>
        <begin position="277"/>
        <end position="295"/>
    </location>
</feature>
<keyword evidence="1" id="KW-0472">Membrane</keyword>
<sequence length="400" mass="43109">MTSARPRAGVLRIRSGDHERVTYVELFFDLVFVFAVTQLSHLLLEQPTPLGVLHVAMLLSAVWWVWIDTSWVTNWVDPQTVPVRILLFAMMLAGLVLATSLPLAFETRAHIFVGAYLAMQLGRPLFMLWATRRASPGNFLNFQRITAWAVLSAPLWIAGAILDGEMRLAAWAAALVLEFSAPATGFWTPGLGRSVSGDWDVEGHHLAERCALFVIIALGESILVTGATFGKMEWTAPTIAAAVTAFVGSVAMWWIYFNMGAEKGTERIAEADDPGRLARVAYTYVHLLPVAGIIVSAVSDELVLAHPTGPANVETVAAVIGGNALFLLGNLLFKRILFGRPALSHMIGLGLLALLAPAAVLMSPLALAAAGNLVLIVVAAWETWSLRDAVEAGAEVEVEV</sequence>
<dbReference type="Pfam" id="PF06772">
    <property type="entry name" value="LtrA"/>
    <property type="match status" value="1"/>
</dbReference>
<evidence type="ECO:0000313" key="2">
    <source>
        <dbReference type="EMBL" id="MFD2184308.1"/>
    </source>
</evidence>
<feature type="transmembrane region" description="Helical" evidence="1">
    <location>
        <begin position="354"/>
        <end position="381"/>
    </location>
</feature>
<feature type="transmembrane region" description="Helical" evidence="1">
    <location>
        <begin position="111"/>
        <end position="130"/>
    </location>
</feature>
<evidence type="ECO:0000313" key="3">
    <source>
        <dbReference type="Proteomes" id="UP001597314"/>
    </source>
</evidence>
<dbReference type="PANTHER" id="PTHR36840:SF1">
    <property type="entry name" value="BLL5714 PROTEIN"/>
    <property type="match status" value="1"/>
</dbReference>